<protein>
    <recommendedName>
        <fullName evidence="3">DUF6594 domain-containing protein</fullName>
    </recommendedName>
</protein>
<dbReference type="Proteomes" id="UP001590951">
    <property type="component" value="Unassembled WGS sequence"/>
</dbReference>
<feature type="domain" description="DUF6594" evidence="3">
    <location>
        <begin position="109"/>
        <end position="375"/>
    </location>
</feature>
<dbReference type="EMBL" id="JBHFEH010000050">
    <property type="protein sequence ID" value="KAL2050241.1"/>
    <property type="molecule type" value="Genomic_DNA"/>
</dbReference>
<comment type="caution">
    <text evidence="4">The sequence shown here is derived from an EMBL/GenBank/DDBJ whole genome shotgun (WGS) entry which is preliminary data.</text>
</comment>
<organism evidence="4 5">
    <name type="scientific">Lepraria finkii</name>
    <dbReference type="NCBI Taxonomy" id="1340010"/>
    <lineage>
        <taxon>Eukaryota</taxon>
        <taxon>Fungi</taxon>
        <taxon>Dikarya</taxon>
        <taxon>Ascomycota</taxon>
        <taxon>Pezizomycotina</taxon>
        <taxon>Lecanoromycetes</taxon>
        <taxon>OSLEUM clade</taxon>
        <taxon>Lecanoromycetidae</taxon>
        <taxon>Lecanorales</taxon>
        <taxon>Lecanorineae</taxon>
        <taxon>Stereocaulaceae</taxon>
        <taxon>Lepraria</taxon>
    </lineage>
</organism>
<accession>A0ABR4AZM4</accession>
<name>A0ABR4AZM4_9LECA</name>
<keyword evidence="5" id="KW-1185">Reference proteome</keyword>
<dbReference type="Pfam" id="PF20237">
    <property type="entry name" value="DUF6594"/>
    <property type="match status" value="1"/>
</dbReference>
<feature type="compositionally biased region" description="Polar residues" evidence="1">
    <location>
        <begin position="19"/>
        <end position="46"/>
    </location>
</feature>
<evidence type="ECO:0000256" key="1">
    <source>
        <dbReference type="SAM" id="MobiDB-lite"/>
    </source>
</evidence>
<dbReference type="InterPro" id="IPR046529">
    <property type="entry name" value="DUF6594"/>
</dbReference>
<sequence length="391" mass="44225">MQEPYPTSGNGVEPRQVDNEASGNSGQAVHVLQNQEVSIRASSRSGSEVAIPFDSQSSLEEDTSNNEKRRSFRRRVTTALHISKRYKRGFSKGRVEQITHSLNEYPRGYGKVAAIENLDSDLLVYRKYGWLHNYALLHLQDELAELQEELETLDRWELSDGNETLLYSRRLDYDQPRSIRKGIVAKLHEKLAKYDDALLRWQKVQALKRPTKRSQRNVYNLISNTGSLVQDESEWIREGPDLAALGYGGDHGWLNAILEDFLNLISRTMTKALCSSREQRQKTGDEAIQLVSNRRFDVLIRGMITLIAAILLLLPVFVLFKLQPTNKSEFERKSNYQIVTVFAFTLFFSACCSIFTQASRQEVFAATAAYSAVLVVFLGNTSSAMATAGIS</sequence>
<keyword evidence="2" id="KW-0472">Membrane</keyword>
<proteinExistence type="predicted"/>
<keyword evidence="2" id="KW-0812">Transmembrane</keyword>
<feature type="transmembrane region" description="Helical" evidence="2">
    <location>
        <begin position="298"/>
        <end position="322"/>
    </location>
</feature>
<gene>
    <name evidence="4" type="ORF">ABVK25_009468</name>
</gene>
<evidence type="ECO:0000313" key="4">
    <source>
        <dbReference type="EMBL" id="KAL2050241.1"/>
    </source>
</evidence>
<reference evidence="4 5" key="1">
    <citation type="submission" date="2024-09" db="EMBL/GenBank/DDBJ databases">
        <title>Rethinking Asexuality: The Enigmatic Case of Functional Sexual Genes in Lepraria (Stereocaulaceae).</title>
        <authorList>
            <person name="Doellman M."/>
            <person name="Sun Y."/>
            <person name="Barcenas-Pena A."/>
            <person name="Lumbsch H.T."/>
            <person name="Grewe F."/>
        </authorList>
    </citation>
    <scope>NUCLEOTIDE SEQUENCE [LARGE SCALE GENOMIC DNA]</scope>
    <source>
        <strain evidence="4 5">Grewe 0041</strain>
    </source>
</reference>
<feature type="transmembrane region" description="Helical" evidence="2">
    <location>
        <begin position="334"/>
        <end position="356"/>
    </location>
</feature>
<dbReference type="PANTHER" id="PTHR34502:SF3">
    <property type="entry name" value="DUF6594 DOMAIN-CONTAINING PROTEIN"/>
    <property type="match status" value="1"/>
</dbReference>
<evidence type="ECO:0000259" key="3">
    <source>
        <dbReference type="Pfam" id="PF20237"/>
    </source>
</evidence>
<keyword evidence="2" id="KW-1133">Transmembrane helix</keyword>
<feature type="region of interest" description="Disordered" evidence="1">
    <location>
        <begin position="1"/>
        <end position="72"/>
    </location>
</feature>
<dbReference type="PANTHER" id="PTHR34502">
    <property type="entry name" value="DUF6594 DOMAIN-CONTAINING PROTEIN-RELATED"/>
    <property type="match status" value="1"/>
</dbReference>
<feature type="compositionally biased region" description="Polar residues" evidence="1">
    <location>
        <begin position="1"/>
        <end position="10"/>
    </location>
</feature>
<evidence type="ECO:0000256" key="2">
    <source>
        <dbReference type="SAM" id="Phobius"/>
    </source>
</evidence>
<feature type="transmembrane region" description="Helical" evidence="2">
    <location>
        <begin position="368"/>
        <end position="390"/>
    </location>
</feature>
<evidence type="ECO:0000313" key="5">
    <source>
        <dbReference type="Proteomes" id="UP001590951"/>
    </source>
</evidence>